<name>A0ABN7VIT6_GIGMA</name>
<dbReference type="EMBL" id="CAJVQB010015808">
    <property type="protein sequence ID" value="CAG8776740.1"/>
    <property type="molecule type" value="Genomic_DNA"/>
</dbReference>
<accession>A0ABN7VIT6</accession>
<organism evidence="1 2">
    <name type="scientific">Gigaspora margarita</name>
    <dbReference type="NCBI Taxonomy" id="4874"/>
    <lineage>
        <taxon>Eukaryota</taxon>
        <taxon>Fungi</taxon>
        <taxon>Fungi incertae sedis</taxon>
        <taxon>Mucoromycota</taxon>
        <taxon>Glomeromycotina</taxon>
        <taxon>Glomeromycetes</taxon>
        <taxon>Diversisporales</taxon>
        <taxon>Gigasporaceae</taxon>
        <taxon>Gigaspora</taxon>
    </lineage>
</organism>
<comment type="caution">
    <text evidence="1">The sequence shown here is derived from an EMBL/GenBank/DDBJ whole genome shotgun (WGS) entry which is preliminary data.</text>
</comment>
<sequence>MHFGATTTQCVESAHLAMKCAIKTSGTYLCESRVNNNVLCQHLFPNKGFVMLSIIPKRWLLFPNKDQAYSNFITKNASLTNKQQKSTLLKSLDDILAVPETKLSEIKILEKITEKGCPSETNWLPTALEYQICNPKSDSNYRFRALAIAIRGNENN</sequence>
<evidence type="ECO:0000313" key="1">
    <source>
        <dbReference type="EMBL" id="CAG8776740.1"/>
    </source>
</evidence>
<proteinExistence type="predicted"/>
<protein>
    <submittedName>
        <fullName evidence="1">29390_t:CDS:1</fullName>
    </submittedName>
</protein>
<keyword evidence="2" id="KW-1185">Reference proteome</keyword>
<gene>
    <name evidence="1" type="ORF">GMARGA_LOCUS19170</name>
</gene>
<dbReference type="Proteomes" id="UP000789901">
    <property type="component" value="Unassembled WGS sequence"/>
</dbReference>
<evidence type="ECO:0000313" key="2">
    <source>
        <dbReference type="Proteomes" id="UP000789901"/>
    </source>
</evidence>
<reference evidence="1 2" key="1">
    <citation type="submission" date="2021-06" db="EMBL/GenBank/DDBJ databases">
        <authorList>
            <person name="Kallberg Y."/>
            <person name="Tangrot J."/>
            <person name="Rosling A."/>
        </authorList>
    </citation>
    <scope>NUCLEOTIDE SEQUENCE [LARGE SCALE GENOMIC DNA]</scope>
    <source>
        <strain evidence="1 2">120-4 pot B 10/14</strain>
    </source>
</reference>